<proteinExistence type="predicted"/>
<keyword evidence="1" id="KW-0614">Plasmid</keyword>
<dbReference type="EMBL" id="KX364409">
    <property type="protein sequence ID" value="AOZ60585.1"/>
    <property type="molecule type" value="Genomic_DNA"/>
</dbReference>
<protein>
    <submittedName>
        <fullName evidence="1">Uncharacterized protein</fullName>
    </submittedName>
</protein>
<organism evidence="1">
    <name type="scientific">Aeromonas salmonicida subsp. salmonicida</name>
    <dbReference type="NCBI Taxonomy" id="29491"/>
    <lineage>
        <taxon>Bacteria</taxon>
        <taxon>Pseudomonadati</taxon>
        <taxon>Pseudomonadota</taxon>
        <taxon>Gammaproteobacteria</taxon>
        <taxon>Aeromonadales</taxon>
        <taxon>Aeromonadaceae</taxon>
        <taxon>Aeromonas</taxon>
    </lineage>
</organism>
<dbReference type="RefSeq" id="WP_201800373.1">
    <property type="nucleotide sequence ID" value="NZ_KX364409.1"/>
</dbReference>
<geneLocation type="plasmid" evidence="1">
    <name>pAsa8</name>
</geneLocation>
<evidence type="ECO:0000313" key="1">
    <source>
        <dbReference type="EMBL" id="AOZ60585.1"/>
    </source>
</evidence>
<dbReference type="PROSITE" id="PS51257">
    <property type="entry name" value="PROKAR_LIPOPROTEIN"/>
    <property type="match status" value="1"/>
</dbReference>
<sequence length="100" mass="11033">MKRIAIALPLSLALVACGDAQEKQQPRKPPEERVISEPAHGFGVLFGKPDPNYTPPGRPVDSPDFKLTIPEKRWEKMTLNRYGEVVPNEGKPSEAVGVDK</sequence>
<name>A0A1I9S1Z3_AERSS</name>
<accession>A0A1I9S1Z3</accession>
<reference evidence="1" key="1">
    <citation type="journal article" date="2016" name="Sci. Rep.">
        <title>Diversity of antibiotic-resistance genes in Canadian isolates of Aeromonas salmonicida subsp. salmonicida: dominance of pSN254b and discovery of pAsa8.</title>
        <authorList>
            <person name="Trudel M.V."/>
            <person name="Vincent A.T."/>
            <person name="Attere S.A."/>
            <person name="Labbe M."/>
            <person name="Derome N."/>
            <person name="Culley A.I."/>
            <person name="Charette S.J."/>
        </authorList>
    </citation>
    <scope>NUCLEOTIDE SEQUENCE</scope>
    <source>
        <strain evidence="1">M16474-11</strain>
        <plasmid evidence="1">pAsa8</plasmid>
    </source>
</reference>
<dbReference type="AlphaFoldDB" id="A0A1I9S1Z3"/>